<keyword evidence="2" id="KW-0732">Signal</keyword>
<dbReference type="EMBL" id="HBIX01029120">
    <property type="protein sequence ID" value="CAE0726829.1"/>
    <property type="molecule type" value="Transcribed_RNA"/>
</dbReference>
<evidence type="ECO:0000313" key="6">
    <source>
        <dbReference type="EMBL" id="CAE0726831.1"/>
    </source>
</evidence>
<proteinExistence type="predicted"/>
<dbReference type="Pfam" id="PF01963">
    <property type="entry name" value="TraB_PrgY_gumN"/>
    <property type="match status" value="1"/>
</dbReference>
<dbReference type="EMBL" id="HBIX01029121">
    <property type="protein sequence ID" value="CAE0726830.1"/>
    <property type="molecule type" value="Transcribed_RNA"/>
</dbReference>
<dbReference type="InterPro" id="IPR046345">
    <property type="entry name" value="TraB_PrgY-like"/>
</dbReference>
<evidence type="ECO:0000256" key="2">
    <source>
        <dbReference type="SAM" id="SignalP"/>
    </source>
</evidence>
<accession>A0A6V0CCG5</accession>
<protein>
    <submittedName>
        <fullName evidence="3">Uncharacterized protein</fullName>
    </submittedName>
</protein>
<feature type="chain" id="PRO_5036192495" evidence="2">
    <location>
        <begin position="24"/>
        <end position="432"/>
    </location>
</feature>
<evidence type="ECO:0000313" key="7">
    <source>
        <dbReference type="EMBL" id="CAE0726832.1"/>
    </source>
</evidence>
<evidence type="ECO:0000313" key="5">
    <source>
        <dbReference type="EMBL" id="CAE0726830.1"/>
    </source>
</evidence>
<dbReference type="CDD" id="cd14726">
    <property type="entry name" value="TraB_PrgY-like"/>
    <property type="match status" value="1"/>
</dbReference>
<evidence type="ECO:0000313" key="4">
    <source>
        <dbReference type="EMBL" id="CAE0726829.1"/>
    </source>
</evidence>
<dbReference type="PANTHER" id="PTHR21530">
    <property type="entry name" value="PHEROMONE SHUTDOWN PROTEIN"/>
    <property type="match status" value="1"/>
</dbReference>
<dbReference type="InterPro" id="IPR002816">
    <property type="entry name" value="TraB/PrgY/GumN_fam"/>
</dbReference>
<dbReference type="EMBL" id="HBIX01029119">
    <property type="protein sequence ID" value="CAE0726828.1"/>
    <property type="molecule type" value="Transcribed_RNA"/>
</dbReference>
<dbReference type="AlphaFoldDB" id="A0A6V0CCG5"/>
<dbReference type="PANTHER" id="PTHR21530:SF7">
    <property type="entry name" value="TRAB DOMAIN-CONTAINING PROTEIN"/>
    <property type="match status" value="1"/>
</dbReference>
<gene>
    <name evidence="3" type="ORF">PAUS00366_LOCUS19588</name>
    <name evidence="4" type="ORF">PAUS00366_LOCUS19589</name>
    <name evidence="5" type="ORF">PAUS00366_LOCUS19590</name>
    <name evidence="6" type="ORF">PAUS00366_LOCUS19591</name>
    <name evidence="7" type="ORF">PAUS00366_LOCUS19592</name>
</gene>
<feature type="region of interest" description="Disordered" evidence="1">
    <location>
        <begin position="203"/>
        <end position="226"/>
    </location>
</feature>
<sequence length="432" mass="45798">MVLQRSQIFAALLCFLLQEGSWSWTTNTLTVTQRMSSQQQQRHAIFQRMSLVGNACSEESTEGSSNASSSSNSRRRWLGNVGAMAAAALGVSTTTSLPSYAELAVVSSSSVCDPTVSVWSKDGRIIYLLGTAHISSTSAALAGQLVRDTNPKGVFIELDPKRVSGTGSLAQKFQGDSDTPAPTRASNIIVPQISAVPGDGGMVLTSSSSSSSPGEAIPPTAISPATKKEMNNPIMKAATAAVGKQIKGLYSRLDSAGFDSGEEFVTAVKEGKKIGADIVLGDRDVEVTLRRVTEGLAKTDLKAFLSPDSELERTMQGMLPVNEGVADRMAGSSSSDAAKDLSDEQFKEELTSFVETMKTKENVRLIMGQLQRLAPFLYEALVSERDVYMATGLNGLNELESIVAVVGIAHADGIEKSLQMNGWKAANPSCAK</sequence>
<reference evidence="3" key="1">
    <citation type="submission" date="2021-01" db="EMBL/GenBank/DDBJ databases">
        <authorList>
            <person name="Corre E."/>
            <person name="Pelletier E."/>
            <person name="Niang G."/>
            <person name="Scheremetjew M."/>
            <person name="Finn R."/>
            <person name="Kale V."/>
            <person name="Holt S."/>
            <person name="Cochrane G."/>
            <person name="Meng A."/>
            <person name="Brown T."/>
            <person name="Cohen L."/>
        </authorList>
    </citation>
    <scope>NUCLEOTIDE SEQUENCE</scope>
    <source>
        <strain evidence="3">10249 10 AB</strain>
    </source>
</reference>
<evidence type="ECO:0000256" key="1">
    <source>
        <dbReference type="SAM" id="MobiDB-lite"/>
    </source>
</evidence>
<evidence type="ECO:0000313" key="3">
    <source>
        <dbReference type="EMBL" id="CAE0726828.1"/>
    </source>
</evidence>
<name>A0A6V0CCG5_9STRA</name>
<organism evidence="3">
    <name type="scientific">Pseudo-nitzschia australis</name>
    <dbReference type="NCBI Taxonomy" id="44445"/>
    <lineage>
        <taxon>Eukaryota</taxon>
        <taxon>Sar</taxon>
        <taxon>Stramenopiles</taxon>
        <taxon>Ochrophyta</taxon>
        <taxon>Bacillariophyta</taxon>
        <taxon>Bacillariophyceae</taxon>
        <taxon>Bacillariophycidae</taxon>
        <taxon>Bacillariales</taxon>
        <taxon>Bacillariaceae</taxon>
        <taxon>Pseudo-nitzschia</taxon>
    </lineage>
</organism>
<feature type="signal peptide" evidence="2">
    <location>
        <begin position="1"/>
        <end position="23"/>
    </location>
</feature>
<dbReference type="EMBL" id="HBIX01029122">
    <property type="protein sequence ID" value="CAE0726831.1"/>
    <property type="molecule type" value="Transcribed_RNA"/>
</dbReference>
<dbReference type="EMBL" id="HBIX01029123">
    <property type="protein sequence ID" value="CAE0726832.1"/>
    <property type="molecule type" value="Transcribed_RNA"/>
</dbReference>